<dbReference type="InterPro" id="IPR001789">
    <property type="entry name" value="Sig_transdc_resp-reg_receiver"/>
</dbReference>
<dbReference type="PANTHER" id="PTHR43214:SF43">
    <property type="entry name" value="TWO-COMPONENT RESPONSE REGULATOR"/>
    <property type="match status" value="1"/>
</dbReference>
<evidence type="ECO:0000259" key="4">
    <source>
        <dbReference type="PROSITE" id="PS50043"/>
    </source>
</evidence>
<feature type="modified residue" description="4-aspartylphosphate" evidence="3">
    <location>
        <position position="57"/>
    </location>
</feature>
<reference evidence="6 7" key="1">
    <citation type="submission" date="2017-11" db="EMBL/GenBank/DDBJ databases">
        <title>Rhodohalobacter 15182 sp. nov., isolated from a salt lake.</title>
        <authorList>
            <person name="Han S."/>
        </authorList>
    </citation>
    <scope>NUCLEOTIDE SEQUENCE [LARGE SCALE GENOMIC DNA]</scope>
    <source>
        <strain evidence="6 7">15182</strain>
    </source>
</reference>
<dbReference type="GO" id="GO:0000160">
    <property type="term" value="P:phosphorelay signal transduction system"/>
    <property type="evidence" value="ECO:0007669"/>
    <property type="project" value="InterPro"/>
</dbReference>
<dbReference type="InterPro" id="IPR016032">
    <property type="entry name" value="Sig_transdc_resp-reg_C-effctor"/>
</dbReference>
<dbReference type="InterPro" id="IPR058245">
    <property type="entry name" value="NreC/VraR/RcsB-like_REC"/>
</dbReference>
<gene>
    <name evidence="6" type="ORF">CWD77_12740</name>
</gene>
<accession>A0A2N0VFE2</accession>
<name>A0A2N0VFE2_9BACT</name>
<dbReference type="PROSITE" id="PS50110">
    <property type="entry name" value="RESPONSE_REGULATORY"/>
    <property type="match status" value="1"/>
</dbReference>
<evidence type="ECO:0000256" key="1">
    <source>
        <dbReference type="ARBA" id="ARBA00022553"/>
    </source>
</evidence>
<dbReference type="SUPFAM" id="SSF52172">
    <property type="entry name" value="CheY-like"/>
    <property type="match status" value="1"/>
</dbReference>
<keyword evidence="2 6" id="KW-0238">DNA-binding</keyword>
<feature type="domain" description="Response regulatory" evidence="5">
    <location>
        <begin position="6"/>
        <end position="122"/>
    </location>
</feature>
<dbReference type="GO" id="GO:0003677">
    <property type="term" value="F:DNA binding"/>
    <property type="evidence" value="ECO:0007669"/>
    <property type="project" value="UniProtKB-KW"/>
</dbReference>
<dbReference type="Pfam" id="PF00196">
    <property type="entry name" value="GerE"/>
    <property type="match status" value="1"/>
</dbReference>
<feature type="domain" description="HTH luxR-type" evidence="4">
    <location>
        <begin position="148"/>
        <end position="213"/>
    </location>
</feature>
<dbReference type="AlphaFoldDB" id="A0A2N0VFE2"/>
<dbReference type="Pfam" id="PF00072">
    <property type="entry name" value="Response_reg"/>
    <property type="match status" value="1"/>
</dbReference>
<evidence type="ECO:0000256" key="2">
    <source>
        <dbReference type="ARBA" id="ARBA00023125"/>
    </source>
</evidence>
<dbReference type="PROSITE" id="PS50043">
    <property type="entry name" value="HTH_LUXR_2"/>
    <property type="match status" value="1"/>
</dbReference>
<comment type="caution">
    <text evidence="6">The sequence shown here is derived from an EMBL/GenBank/DDBJ whole genome shotgun (WGS) entry which is preliminary data.</text>
</comment>
<dbReference type="InterPro" id="IPR011006">
    <property type="entry name" value="CheY-like_superfamily"/>
</dbReference>
<dbReference type="CDD" id="cd17535">
    <property type="entry name" value="REC_NarL-like"/>
    <property type="match status" value="1"/>
</dbReference>
<dbReference type="InterPro" id="IPR039420">
    <property type="entry name" value="WalR-like"/>
</dbReference>
<evidence type="ECO:0000313" key="7">
    <source>
        <dbReference type="Proteomes" id="UP000233398"/>
    </source>
</evidence>
<dbReference type="PROSITE" id="PS00622">
    <property type="entry name" value="HTH_LUXR_1"/>
    <property type="match status" value="1"/>
</dbReference>
<dbReference type="CDD" id="cd06170">
    <property type="entry name" value="LuxR_C_like"/>
    <property type="match status" value="1"/>
</dbReference>
<dbReference type="Proteomes" id="UP000233398">
    <property type="component" value="Unassembled WGS sequence"/>
</dbReference>
<dbReference type="SMART" id="SM00448">
    <property type="entry name" value="REC"/>
    <property type="match status" value="1"/>
</dbReference>
<evidence type="ECO:0000256" key="3">
    <source>
        <dbReference type="PROSITE-ProRule" id="PRU00169"/>
    </source>
</evidence>
<dbReference type="SUPFAM" id="SSF46894">
    <property type="entry name" value="C-terminal effector domain of the bipartite response regulators"/>
    <property type="match status" value="1"/>
</dbReference>
<evidence type="ECO:0000313" key="6">
    <source>
        <dbReference type="EMBL" id="PKD42914.1"/>
    </source>
</evidence>
<sequence length="218" mass="24033">MGANKKIYIVDDHPLMRKGLAMTLEKEVGFELTGQAESAEEAMNDILELKPDVAIIDISLPGMNGLELVKNLLHQMPGLKILIVSRHDEELYAERALRAGAKGYLMKLEAVDVLVQAINQILNGGIYLSNKIGNKLLMKLATGNNAKSDNPLDQLSDRELEVFELTGKGLSTKEIGEKLHISVKTVESHRANIKDKLQIDTANELMRHAVRWVEGASG</sequence>
<evidence type="ECO:0000259" key="5">
    <source>
        <dbReference type="PROSITE" id="PS50110"/>
    </source>
</evidence>
<keyword evidence="7" id="KW-1185">Reference proteome</keyword>
<proteinExistence type="predicted"/>
<dbReference type="EMBL" id="PISP01000004">
    <property type="protein sequence ID" value="PKD42914.1"/>
    <property type="molecule type" value="Genomic_DNA"/>
</dbReference>
<dbReference type="SMART" id="SM00421">
    <property type="entry name" value="HTH_LUXR"/>
    <property type="match status" value="1"/>
</dbReference>
<protein>
    <submittedName>
        <fullName evidence="6">DNA-binding response regulator</fullName>
    </submittedName>
</protein>
<dbReference type="Gene3D" id="3.40.50.2300">
    <property type="match status" value="1"/>
</dbReference>
<dbReference type="GO" id="GO:0006355">
    <property type="term" value="P:regulation of DNA-templated transcription"/>
    <property type="evidence" value="ECO:0007669"/>
    <property type="project" value="InterPro"/>
</dbReference>
<dbReference type="PANTHER" id="PTHR43214">
    <property type="entry name" value="TWO-COMPONENT RESPONSE REGULATOR"/>
    <property type="match status" value="1"/>
</dbReference>
<keyword evidence="1 3" id="KW-0597">Phosphoprotein</keyword>
<dbReference type="RefSeq" id="WP_101073967.1">
    <property type="nucleotide sequence ID" value="NZ_PISP01000004.1"/>
</dbReference>
<dbReference type="InterPro" id="IPR000792">
    <property type="entry name" value="Tscrpt_reg_LuxR_C"/>
</dbReference>
<dbReference type="OrthoDB" id="9795108at2"/>
<organism evidence="6 7">
    <name type="scientific">Rhodohalobacter barkolensis</name>
    <dbReference type="NCBI Taxonomy" id="2053187"/>
    <lineage>
        <taxon>Bacteria</taxon>
        <taxon>Pseudomonadati</taxon>
        <taxon>Balneolota</taxon>
        <taxon>Balneolia</taxon>
        <taxon>Balneolales</taxon>
        <taxon>Balneolaceae</taxon>
        <taxon>Rhodohalobacter</taxon>
    </lineage>
</organism>
<dbReference type="PRINTS" id="PR00038">
    <property type="entry name" value="HTHLUXR"/>
</dbReference>